<dbReference type="PANTHER" id="PTHR21562">
    <property type="entry name" value="NOTUM-RELATED"/>
    <property type="match status" value="1"/>
</dbReference>
<evidence type="ECO:0000313" key="7">
    <source>
        <dbReference type="Proteomes" id="UP001420932"/>
    </source>
</evidence>
<keyword evidence="7" id="KW-1185">Reference proteome</keyword>
<comment type="function">
    <text evidence="1 5">Hydrolyzes acetyl esters in homogalacturonan regions of pectin. In type I primary cell wall, galacturonic acid residues of pectin can be acetylated at the O-2 and O-3 positions. Decreasing the degree of acetylation of pectin gels in vitro alters their physical properties.</text>
</comment>
<dbReference type="GO" id="GO:0009505">
    <property type="term" value="C:plant-type cell wall"/>
    <property type="evidence" value="ECO:0007669"/>
    <property type="project" value="TreeGrafter"/>
</dbReference>
<evidence type="ECO:0000256" key="3">
    <source>
        <dbReference type="ARBA" id="ARBA00005784"/>
    </source>
</evidence>
<accession>A0AAP0J998</accession>
<dbReference type="PANTHER" id="PTHR21562:SF5">
    <property type="entry name" value="PECTIN ACETYLESTERASE 12"/>
    <property type="match status" value="1"/>
</dbReference>
<comment type="similarity">
    <text evidence="3 5">Belongs to the pectinacetylesterase family.</text>
</comment>
<dbReference type="Pfam" id="PF03283">
    <property type="entry name" value="PAE"/>
    <property type="match status" value="1"/>
</dbReference>
<organism evidence="6 7">
    <name type="scientific">Stephania yunnanensis</name>
    <dbReference type="NCBI Taxonomy" id="152371"/>
    <lineage>
        <taxon>Eukaryota</taxon>
        <taxon>Viridiplantae</taxon>
        <taxon>Streptophyta</taxon>
        <taxon>Embryophyta</taxon>
        <taxon>Tracheophyta</taxon>
        <taxon>Spermatophyta</taxon>
        <taxon>Magnoliopsida</taxon>
        <taxon>Ranunculales</taxon>
        <taxon>Menispermaceae</taxon>
        <taxon>Menispermoideae</taxon>
        <taxon>Cissampelideae</taxon>
        <taxon>Stephania</taxon>
    </lineage>
</organism>
<reference evidence="6 7" key="1">
    <citation type="submission" date="2024-01" db="EMBL/GenBank/DDBJ databases">
        <title>Genome assemblies of Stephania.</title>
        <authorList>
            <person name="Yang L."/>
        </authorList>
    </citation>
    <scope>NUCLEOTIDE SEQUENCE [LARGE SCALE GENOMIC DNA]</scope>
    <source>
        <strain evidence="6">YNDBR</strain>
        <tissue evidence="6">Leaf</tissue>
    </source>
</reference>
<dbReference type="GO" id="GO:0071555">
    <property type="term" value="P:cell wall organization"/>
    <property type="evidence" value="ECO:0007669"/>
    <property type="project" value="UniProtKB-KW"/>
</dbReference>
<evidence type="ECO:0000313" key="6">
    <source>
        <dbReference type="EMBL" id="KAK9128642.1"/>
    </source>
</evidence>
<dbReference type="EMBL" id="JBBNAF010000007">
    <property type="protein sequence ID" value="KAK9128642.1"/>
    <property type="molecule type" value="Genomic_DNA"/>
</dbReference>
<sequence length="133" mass="15083">MEELMAQGMHSADQLQESLAPRAADPNNDWHDCKLNHARCKVSQIQLLQGFRNQMLDAIKGVSKSNKNGLFINSCFAHCQFERQDTWFADDSPMIQNKSVALSIGDWFFDRVGVSSIDCPYPCDNTCHNLVFK</sequence>
<proteinExistence type="inferred from homology"/>
<dbReference type="EC" id="3.1.1.-" evidence="5"/>
<comment type="caution">
    <text evidence="6">The sequence shown here is derived from an EMBL/GenBank/DDBJ whole genome shotgun (WGS) entry which is preliminary data.</text>
</comment>
<dbReference type="AlphaFoldDB" id="A0AAP0J998"/>
<dbReference type="GO" id="GO:0052793">
    <property type="term" value="F:pectin acetylesterase activity"/>
    <property type="evidence" value="ECO:0007669"/>
    <property type="project" value="TreeGrafter"/>
</dbReference>
<protein>
    <recommendedName>
        <fullName evidence="5">Pectin acetylesterase</fullName>
        <ecNumber evidence="5">3.1.1.-</ecNumber>
    </recommendedName>
</protein>
<dbReference type="InterPro" id="IPR004963">
    <property type="entry name" value="PAE/NOTUM"/>
</dbReference>
<evidence type="ECO:0000256" key="1">
    <source>
        <dbReference type="ARBA" id="ARBA00003534"/>
    </source>
</evidence>
<keyword evidence="5" id="KW-0964">Secreted</keyword>
<dbReference type="Proteomes" id="UP001420932">
    <property type="component" value="Unassembled WGS sequence"/>
</dbReference>
<keyword evidence="4 5" id="KW-0134">Cell wall</keyword>
<gene>
    <name evidence="6" type="ORF">Syun_017439</name>
</gene>
<comment type="subcellular location">
    <subcellularLocation>
        <location evidence="2 5">Secreted</location>
        <location evidence="2 5">Cell wall</location>
    </subcellularLocation>
</comment>
<evidence type="ECO:0000256" key="2">
    <source>
        <dbReference type="ARBA" id="ARBA00004191"/>
    </source>
</evidence>
<evidence type="ECO:0000256" key="4">
    <source>
        <dbReference type="ARBA" id="ARBA00022512"/>
    </source>
</evidence>
<keyword evidence="5" id="KW-0961">Cell wall biogenesis/degradation</keyword>
<keyword evidence="5" id="KW-0378">Hydrolase</keyword>
<name>A0AAP0J998_9MAGN</name>
<evidence type="ECO:0000256" key="5">
    <source>
        <dbReference type="RuleBase" id="RU363114"/>
    </source>
</evidence>